<organism evidence="2 3">
    <name type="scientific">Blastococcus saxobsidens</name>
    <dbReference type="NCBI Taxonomy" id="138336"/>
    <lineage>
        <taxon>Bacteria</taxon>
        <taxon>Bacillati</taxon>
        <taxon>Actinomycetota</taxon>
        <taxon>Actinomycetes</taxon>
        <taxon>Geodermatophilales</taxon>
        <taxon>Geodermatophilaceae</taxon>
        <taxon>Blastococcus</taxon>
    </lineage>
</organism>
<evidence type="ECO:0000313" key="2">
    <source>
        <dbReference type="EMBL" id="NEK85890.1"/>
    </source>
</evidence>
<protein>
    <submittedName>
        <fullName evidence="2">Uncharacterized protein</fullName>
    </submittedName>
</protein>
<name>A0A6L9W354_9ACTN</name>
<gene>
    <name evidence="2" type="ORF">GCU60_08955</name>
</gene>
<evidence type="ECO:0000313" key="3">
    <source>
        <dbReference type="Proteomes" id="UP000479241"/>
    </source>
</evidence>
<sequence>MSSWTTKVLGAAGAVVAVGATALAGLAVTMPAGVDGPGAMLAELQGHTETSDHADAADAPRADVPGWTRSVGHDVTVVRPGNASGDDAGSVRAHMTLDEGARPPADCVDLSQVGMPFDGGGNWPDLGEAAQLCEGWVTVVLDDRLYTWSDDALQVEAG</sequence>
<accession>A0A6L9W354</accession>
<feature type="compositionally biased region" description="Basic and acidic residues" evidence="1">
    <location>
        <begin position="49"/>
        <end position="61"/>
    </location>
</feature>
<proteinExistence type="predicted"/>
<dbReference type="EMBL" id="JAAGWG010000011">
    <property type="protein sequence ID" value="NEK85890.1"/>
    <property type="molecule type" value="Genomic_DNA"/>
</dbReference>
<dbReference type="RefSeq" id="WP_163204380.1">
    <property type="nucleotide sequence ID" value="NZ_JAAGWG010000011.1"/>
</dbReference>
<comment type="caution">
    <text evidence="2">The sequence shown here is derived from an EMBL/GenBank/DDBJ whole genome shotgun (WGS) entry which is preliminary data.</text>
</comment>
<dbReference type="AlphaFoldDB" id="A0A6L9W354"/>
<reference evidence="2 3" key="1">
    <citation type="submission" date="2019-12" db="EMBL/GenBank/DDBJ databases">
        <title>the WGS of Blastococcus saxobsidens 67B17.</title>
        <authorList>
            <person name="Jiang Z."/>
        </authorList>
    </citation>
    <scope>NUCLEOTIDE SEQUENCE [LARGE SCALE GENOMIC DNA]</scope>
    <source>
        <strain evidence="2 3">67B17</strain>
    </source>
</reference>
<evidence type="ECO:0000256" key="1">
    <source>
        <dbReference type="SAM" id="MobiDB-lite"/>
    </source>
</evidence>
<feature type="region of interest" description="Disordered" evidence="1">
    <location>
        <begin position="48"/>
        <end position="68"/>
    </location>
</feature>
<dbReference type="Proteomes" id="UP000479241">
    <property type="component" value="Unassembled WGS sequence"/>
</dbReference>